<dbReference type="PROSITE" id="PS50104">
    <property type="entry name" value="TIR"/>
    <property type="match status" value="1"/>
</dbReference>
<evidence type="ECO:0000313" key="2">
    <source>
        <dbReference type="EMBL" id="CAC5410482.1"/>
    </source>
</evidence>
<dbReference type="Proteomes" id="UP000507470">
    <property type="component" value="Unassembled WGS sequence"/>
</dbReference>
<evidence type="ECO:0000259" key="1">
    <source>
        <dbReference type="PROSITE" id="PS50104"/>
    </source>
</evidence>
<keyword evidence="3" id="KW-1185">Reference proteome</keyword>
<dbReference type="AlphaFoldDB" id="A0A6J8DS66"/>
<organism evidence="2 3">
    <name type="scientific">Mytilus coruscus</name>
    <name type="common">Sea mussel</name>
    <dbReference type="NCBI Taxonomy" id="42192"/>
    <lineage>
        <taxon>Eukaryota</taxon>
        <taxon>Metazoa</taxon>
        <taxon>Spiralia</taxon>
        <taxon>Lophotrochozoa</taxon>
        <taxon>Mollusca</taxon>
        <taxon>Bivalvia</taxon>
        <taxon>Autobranchia</taxon>
        <taxon>Pteriomorphia</taxon>
        <taxon>Mytilida</taxon>
        <taxon>Mytiloidea</taxon>
        <taxon>Mytilidae</taxon>
        <taxon>Mytilinae</taxon>
        <taxon>Mytilus</taxon>
    </lineage>
</organism>
<feature type="domain" description="TIR" evidence="1">
    <location>
        <begin position="189"/>
        <end position="254"/>
    </location>
</feature>
<protein>
    <recommendedName>
        <fullName evidence="1">TIR domain-containing protein</fullName>
    </recommendedName>
</protein>
<dbReference type="InterPro" id="IPR032675">
    <property type="entry name" value="LRR_dom_sf"/>
</dbReference>
<accession>A0A6J8DS66</accession>
<dbReference type="GO" id="GO:0007165">
    <property type="term" value="P:signal transduction"/>
    <property type="evidence" value="ECO:0007669"/>
    <property type="project" value="InterPro"/>
</dbReference>
<dbReference type="OrthoDB" id="6107924at2759"/>
<dbReference type="InterPro" id="IPR035897">
    <property type="entry name" value="Toll_tir_struct_dom_sf"/>
</dbReference>
<dbReference type="EMBL" id="CACVKT020007771">
    <property type="protein sequence ID" value="CAC5410482.1"/>
    <property type="molecule type" value="Genomic_DNA"/>
</dbReference>
<name>A0A6J8DS66_MYTCO</name>
<dbReference type="SUPFAM" id="SSF52200">
    <property type="entry name" value="Toll/Interleukin receptor TIR domain"/>
    <property type="match status" value="1"/>
</dbReference>
<evidence type="ECO:0000313" key="3">
    <source>
        <dbReference type="Proteomes" id="UP000507470"/>
    </source>
</evidence>
<sequence length="254" mass="29987">MMTVNFSVVWVENYDFKNYVHLSSHPRRDDLYYPTWCGYDLSVKKFCVRCYSIPKWMIPSYYLPASFDVLDLEYTSPTGIGKVIKRSINTPVEYISVVHIKGYLSSIPSNLGDFEKIGYIDFSFNQINKIEHIEHLHFLDTLVLKGILISCFAICALTAFKFRQELFIVYREMPHFTRHRKIRVIPEIIMNSVYISFDNDDRQLLNWVTCVLVPLLESRSFKVFIFMRDSYAGESYEDEIRKLISKSNNYNHSE</sequence>
<gene>
    <name evidence="2" type="ORF">MCOR_43665</name>
</gene>
<dbReference type="InterPro" id="IPR000157">
    <property type="entry name" value="TIR_dom"/>
</dbReference>
<dbReference type="Gene3D" id="3.40.50.10140">
    <property type="entry name" value="Toll/interleukin-1 receptor homology (TIR) domain"/>
    <property type="match status" value="1"/>
</dbReference>
<dbReference type="SUPFAM" id="SSF52058">
    <property type="entry name" value="L domain-like"/>
    <property type="match status" value="1"/>
</dbReference>
<dbReference type="Gene3D" id="3.80.10.10">
    <property type="entry name" value="Ribonuclease Inhibitor"/>
    <property type="match status" value="1"/>
</dbReference>
<reference evidence="2 3" key="1">
    <citation type="submission" date="2020-06" db="EMBL/GenBank/DDBJ databases">
        <authorList>
            <person name="Li R."/>
            <person name="Bekaert M."/>
        </authorList>
    </citation>
    <scope>NUCLEOTIDE SEQUENCE [LARGE SCALE GENOMIC DNA]</scope>
    <source>
        <strain evidence="3">wild</strain>
    </source>
</reference>
<proteinExistence type="predicted"/>